<accession>A0A7C5EKT4</accession>
<keyword evidence="2" id="KW-0238">DNA-binding</keyword>
<dbReference type="InterPro" id="IPR036388">
    <property type="entry name" value="WH-like_DNA-bd_sf"/>
</dbReference>
<feature type="domain" description="Helix-turn-helix" evidence="1">
    <location>
        <begin position="2"/>
        <end position="41"/>
    </location>
</feature>
<protein>
    <submittedName>
        <fullName evidence="2">DNA-binding protein</fullName>
    </submittedName>
</protein>
<dbReference type="SUPFAM" id="SSF46955">
    <property type="entry name" value="Putative DNA-binding domain"/>
    <property type="match status" value="1"/>
</dbReference>
<proteinExistence type="predicted"/>
<dbReference type="GO" id="GO:0003677">
    <property type="term" value="F:DNA binding"/>
    <property type="evidence" value="ECO:0007669"/>
    <property type="project" value="UniProtKB-KW"/>
</dbReference>
<evidence type="ECO:0000313" key="2">
    <source>
        <dbReference type="EMBL" id="HGZ10740.1"/>
    </source>
</evidence>
<sequence length="49" mass="5874">MRVARVTVYQWARRGVIPHLKIEGLVRFEPEEIKRWLEAKRKAAIQTSR</sequence>
<evidence type="ECO:0000259" key="1">
    <source>
        <dbReference type="Pfam" id="PF12728"/>
    </source>
</evidence>
<organism evidence="2">
    <name type="scientific">Desulfobacca acetoxidans</name>
    <dbReference type="NCBI Taxonomy" id="60893"/>
    <lineage>
        <taxon>Bacteria</taxon>
        <taxon>Pseudomonadati</taxon>
        <taxon>Thermodesulfobacteriota</taxon>
        <taxon>Desulfobaccia</taxon>
        <taxon>Desulfobaccales</taxon>
        <taxon>Desulfobaccaceae</taxon>
        <taxon>Desulfobacca</taxon>
    </lineage>
</organism>
<dbReference type="InterPro" id="IPR009061">
    <property type="entry name" value="DNA-bd_dom_put_sf"/>
</dbReference>
<dbReference type="Gene3D" id="1.10.10.10">
    <property type="entry name" value="Winged helix-like DNA-binding domain superfamily/Winged helix DNA-binding domain"/>
    <property type="match status" value="1"/>
</dbReference>
<comment type="caution">
    <text evidence="2">The sequence shown here is derived from an EMBL/GenBank/DDBJ whole genome shotgun (WGS) entry which is preliminary data.</text>
</comment>
<dbReference type="AlphaFoldDB" id="A0A7C5EKT4"/>
<gene>
    <name evidence="2" type="ORF">ENW48_00805</name>
</gene>
<name>A0A7C5EKT4_9BACT</name>
<dbReference type="Pfam" id="PF12728">
    <property type="entry name" value="HTH_17"/>
    <property type="match status" value="1"/>
</dbReference>
<dbReference type="InterPro" id="IPR041657">
    <property type="entry name" value="HTH_17"/>
</dbReference>
<dbReference type="EMBL" id="DTKJ01000009">
    <property type="protein sequence ID" value="HGZ10740.1"/>
    <property type="molecule type" value="Genomic_DNA"/>
</dbReference>
<reference evidence="2" key="1">
    <citation type="journal article" date="2020" name="mSystems">
        <title>Genome- and Community-Level Interaction Insights into Carbon Utilization and Element Cycling Functions of Hydrothermarchaeota in Hydrothermal Sediment.</title>
        <authorList>
            <person name="Zhou Z."/>
            <person name="Liu Y."/>
            <person name="Xu W."/>
            <person name="Pan J."/>
            <person name="Luo Z.H."/>
            <person name="Li M."/>
        </authorList>
    </citation>
    <scope>NUCLEOTIDE SEQUENCE [LARGE SCALE GENOMIC DNA]</scope>
    <source>
        <strain evidence="2">SpSt-853</strain>
    </source>
</reference>